<dbReference type="AlphaFoldDB" id="A0A1D2QRT4"/>
<feature type="region of interest" description="Disordered" evidence="1">
    <location>
        <begin position="344"/>
        <end position="372"/>
    </location>
</feature>
<name>A0A1D2QRT4_9GAMM</name>
<dbReference type="Gene3D" id="3.40.50.300">
    <property type="entry name" value="P-loop containing nucleotide triphosphate hydrolases"/>
    <property type="match status" value="1"/>
</dbReference>
<keyword evidence="2" id="KW-0472">Membrane</keyword>
<dbReference type="PANTHER" id="PTHR35894">
    <property type="entry name" value="GENERAL SECRETION PATHWAY PROTEIN A-RELATED"/>
    <property type="match status" value="1"/>
</dbReference>
<dbReference type="STRING" id="62101.AB835_04555"/>
<keyword evidence="2" id="KW-0812">Transmembrane</keyword>
<accession>A0A1D2QRT4</accession>
<evidence type="ECO:0000313" key="5">
    <source>
        <dbReference type="Proteomes" id="UP000242502"/>
    </source>
</evidence>
<dbReference type="Gene3D" id="3.30.70.1070">
    <property type="entry name" value="Sporulation related repeat"/>
    <property type="match status" value="1"/>
</dbReference>
<feature type="compositionally biased region" description="Basic and acidic residues" evidence="1">
    <location>
        <begin position="354"/>
        <end position="371"/>
    </location>
</feature>
<dbReference type="GO" id="GO:0016887">
    <property type="term" value="F:ATP hydrolysis activity"/>
    <property type="evidence" value="ECO:0007669"/>
    <property type="project" value="InterPro"/>
</dbReference>
<sequence length="492" mass="55055">MSKLALEEYSTADTFFMGGDRRAVLDEILHLCQFSNNVVAVLGERGVGKTAFVHRAMTELHDTAKCCLVQASVMSDVDDIIHHIADQLGVFLSEGASIEQMLGVLGQYKPSGLQQRVVIVVDDSHQLNDVVLAAFIYLLQNQSSYYLHLLLVGDDSLLLRLDQMEKGELLVYDISLRPLTVDELEQYLAFKLAAVGYQGVELFDYDTVQAIWRDTQGIPASVNNIARNLLLDQSSLEDNEKILGLPIWHMTAVVMLLAALIMVVFYRGDRGDEVVDSQPTNTIDSVPPSIKPDIIPEPDVKTMLPEVSNADVLVAEPELKVQENDSTSENLAKSNRVENEVVLVNQPDTPQLPVEDKEAKQSKIPKDKSSDHSVVITQPLELTPTPKKSFFTQDEEAVLFWDSKSYTLQLLAARQLRGVQQFVATQSNHHLLRIVSFERDGVPWFAVLVGVYPTLDEARNGIRSLPASQIKSKPWPRKIETIQQEIRGFRRK</sequence>
<keyword evidence="2" id="KW-1133">Transmembrane helix</keyword>
<dbReference type="GO" id="GO:0042834">
    <property type="term" value="F:peptidoglycan binding"/>
    <property type="evidence" value="ECO:0007669"/>
    <property type="project" value="InterPro"/>
</dbReference>
<dbReference type="EMBL" id="MDLC01000011">
    <property type="protein sequence ID" value="ODS24301.1"/>
    <property type="molecule type" value="Genomic_DNA"/>
</dbReference>
<protein>
    <recommendedName>
        <fullName evidence="3">SPOR domain-containing protein</fullName>
    </recommendedName>
</protein>
<comment type="caution">
    <text evidence="4">The sequence shown here is derived from an EMBL/GenBank/DDBJ whole genome shotgun (WGS) entry which is preliminary data.</text>
</comment>
<dbReference type="PANTHER" id="PTHR35894:SF7">
    <property type="entry name" value="GENERAL SECRETION PATHWAY PROTEIN A-RELATED"/>
    <property type="match status" value="1"/>
</dbReference>
<reference evidence="4 5" key="1">
    <citation type="journal article" date="2016" name="Appl. Environ. Microbiol.">
        <title>Lack of Overt Genome Reduction in the Bryostatin-Producing Bryozoan Symbiont "Candidatus Endobugula sertula".</title>
        <authorList>
            <person name="Miller I.J."/>
            <person name="Vanee N."/>
            <person name="Fong S.S."/>
            <person name="Lim-Fong G.E."/>
            <person name="Kwan J.C."/>
        </authorList>
    </citation>
    <scope>NUCLEOTIDE SEQUENCE [LARGE SCALE GENOMIC DNA]</scope>
    <source>
        <strain evidence="4">AB1-4</strain>
    </source>
</reference>
<dbReference type="InterPro" id="IPR052026">
    <property type="entry name" value="ExeA_AAA_ATPase_DNA-bind"/>
</dbReference>
<dbReference type="SUPFAM" id="SSF52540">
    <property type="entry name" value="P-loop containing nucleoside triphosphate hydrolases"/>
    <property type="match status" value="1"/>
</dbReference>
<feature type="domain" description="SPOR" evidence="3">
    <location>
        <begin position="400"/>
        <end position="478"/>
    </location>
</feature>
<dbReference type="Proteomes" id="UP000242502">
    <property type="component" value="Unassembled WGS sequence"/>
</dbReference>
<evidence type="ECO:0000256" key="1">
    <source>
        <dbReference type="SAM" id="MobiDB-lite"/>
    </source>
</evidence>
<dbReference type="InterPro" id="IPR036680">
    <property type="entry name" value="SPOR-like_sf"/>
</dbReference>
<gene>
    <name evidence="4" type="ORF">AB835_04555</name>
</gene>
<dbReference type="PROSITE" id="PS51724">
    <property type="entry name" value="SPOR"/>
    <property type="match status" value="1"/>
</dbReference>
<dbReference type="InterPro" id="IPR027417">
    <property type="entry name" value="P-loop_NTPase"/>
</dbReference>
<dbReference type="InterPro" id="IPR007730">
    <property type="entry name" value="SPOR-like_dom"/>
</dbReference>
<dbReference type="Pfam" id="PF05036">
    <property type="entry name" value="SPOR"/>
    <property type="match status" value="1"/>
</dbReference>
<dbReference type="Pfam" id="PF13401">
    <property type="entry name" value="AAA_22"/>
    <property type="match status" value="1"/>
</dbReference>
<organism evidence="4 5">
    <name type="scientific">Candidatus Endobugula sertula</name>
    <name type="common">Bugula neritina bacterial symbiont</name>
    <dbReference type="NCBI Taxonomy" id="62101"/>
    <lineage>
        <taxon>Bacteria</taxon>
        <taxon>Pseudomonadati</taxon>
        <taxon>Pseudomonadota</taxon>
        <taxon>Gammaproteobacteria</taxon>
        <taxon>Cellvibrionales</taxon>
        <taxon>Cellvibrionaceae</taxon>
        <taxon>Candidatus Endobugula</taxon>
    </lineage>
</organism>
<evidence type="ECO:0000256" key="2">
    <source>
        <dbReference type="SAM" id="Phobius"/>
    </source>
</evidence>
<evidence type="ECO:0000259" key="3">
    <source>
        <dbReference type="PROSITE" id="PS51724"/>
    </source>
</evidence>
<evidence type="ECO:0000313" key="4">
    <source>
        <dbReference type="EMBL" id="ODS24301.1"/>
    </source>
</evidence>
<dbReference type="InterPro" id="IPR049945">
    <property type="entry name" value="AAA_22"/>
</dbReference>
<proteinExistence type="predicted"/>
<feature type="transmembrane region" description="Helical" evidence="2">
    <location>
        <begin position="247"/>
        <end position="266"/>
    </location>
</feature>